<dbReference type="Pfam" id="PF13449">
    <property type="entry name" value="Phytase-like"/>
    <property type="match status" value="1"/>
</dbReference>
<name>A0A1T4XBN6_9GAMM</name>
<dbReference type="InterPro" id="IPR027372">
    <property type="entry name" value="Phytase-like_dom"/>
</dbReference>
<feature type="domain" description="Phytase-like" evidence="1">
    <location>
        <begin position="84"/>
        <end position="328"/>
    </location>
</feature>
<gene>
    <name evidence="2" type="ORF">SAMN02745130_02760</name>
</gene>
<dbReference type="STRING" id="92487.SAMN02745130_02760"/>
<dbReference type="EMBL" id="FUYB01000015">
    <property type="protein sequence ID" value="SKA86936.1"/>
    <property type="molecule type" value="Genomic_DNA"/>
</dbReference>
<evidence type="ECO:0000313" key="3">
    <source>
        <dbReference type="Proteomes" id="UP000190460"/>
    </source>
</evidence>
<evidence type="ECO:0000259" key="1">
    <source>
        <dbReference type="Pfam" id="PF13449"/>
    </source>
</evidence>
<dbReference type="SUPFAM" id="SSF101898">
    <property type="entry name" value="NHL repeat"/>
    <property type="match status" value="1"/>
</dbReference>
<dbReference type="Proteomes" id="UP000190460">
    <property type="component" value="Unassembled WGS sequence"/>
</dbReference>
<reference evidence="3" key="1">
    <citation type="submission" date="2017-02" db="EMBL/GenBank/DDBJ databases">
        <authorList>
            <person name="Varghese N."/>
            <person name="Submissions S."/>
        </authorList>
    </citation>
    <scope>NUCLEOTIDE SEQUENCE [LARGE SCALE GENOMIC DNA]</scope>
    <source>
        <strain evidence="3">ATCC 49788</strain>
    </source>
</reference>
<proteinExistence type="predicted"/>
<organism evidence="2 3">
    <name type="scientific">Thiothrix eikelboomii</name>
    <dbReference type="NCBI Taxonomy" id="92487"/>
    <lineage>
        <taxon>Bacteria</taxon>
        <taxon>Pseudomonadati</taxon>
        <taxon>Pseudomonadota</taxon>
        <taxon>Gammaproteobacteria</taxon>
        <taxon>Thiotrichales</taxon>
        <taxon>Thiotrichaceae</taxon>
        <taxon>Thiothrix</taxon>
    </lineage>
</organism>
<sequence length="344" mass="38496">MLTKDVLTDMRLWFTASNTPYKTPYKAQLLAVIKPFWCLLVTALILTACSAPPVTAATPKAYTQIKLLSQFTLPRKVFKELAISEISGLAWDQDEQLLYAISDHGRLFHFKLTVEGDTIQAVDPVFAAVLVDHKGKPLKLRDSEGLFALNTNNKKSGDTQLVVSFEHGPRIIRFTPQGRQLGVIPINKALQTAKNYRSPNSMLESVAYHPKYGFITAPERSLKGQPDKVQMIYSAQRQWSFPAYPATNSAVTGLEILPDQSVLVLERAWSGLFNPMVISLRRVDLNACAKAELCAVQDLGVYSSLIQIDNFEGLAKFRDNLYLMISDDGDRELLRTQLSLFKVE</sequence>
<evidence type="ECO:0000313" key="2">
    <source>
        <dbReference type="EMBL" id="SKA86936.1"/>
    </source>
</evidence>
<keyword evidence="3" id="KW-1185">Reference proteome</keyword>
<accession>A0A1T4XBN6</accession>
<dbReference type="AlphaFoldDB" id="A0A1T4XBN6"/>
<protein>
    <recommendedName>
        <fullName evidence="1">Phytase-like domain-containing protein</fullName>
    </recommendedName>
</protein>